<sequence>MQVFPTSKKAFYEKLRRSKYVGFDMDHTIVKYKHYNLSVMIFDCLKKLMVKEKIYPKQILQQPFVPECCVKGCILDIKNGNLVKIDQQKRVTRAVHGDKILDKKTIKEIYGEDRKLTKFTGLRKGGYWSVPTYFDLAEGILFNRITAMNDRGEFGTKRDGNSIFKTVFGSGNKLFRDYNFGEFYERFPRNIPKYVNDNSFSTLNILKTLKKMGKKTFLLTNSNPDYGTVLLNNLFRNEWKSYFDIILYSSKKPTFFDPDNNNPFIDAKTKKRTKLQFKGVYQNGNVTELMNFFRIENGEEIVYFGDHPITDLREAKINCNWTTSAIVEELNYCTNEGHDEYINSRNSRNLLWGNYLHCGNNFSYWGDVFMKYTDHQVSDLGSFWEKWKGDWMLKNN</sequence>
<evidence type="ECO:0000256" key="4">
    <source>
        <dbReference type="ARBA" id="ARBA00022842"/>
    </source>
</evidence>
<protein>
    <submittedName>
        <fullName evidence="5">5'-nucleotidase domain-containing</fullName>
    </submittedName>
</protein>
<dbReference type="GO" id="GO:0008253">
    <property type="term" value="F:5'-nucleotidase activity"/>
    <property type="evidence" value="ECO:0007669"/>
    <property type="project" value="TreeGrafter"/>
</dbReference>
<evidence type="ECO:0000313" key="5">
    <source>
        <dbReference type="EMBL" id="KAJ3441470.1"/>
    </source>
</evidence>
<dbReference type="Proteomes" id="UP001146793">
    <property type="component" value="Unassembled WGS sequence"/>
</dbReference>
<dbReference type="Pfam" id="PF05761">
    <property type="entry name" value="5_nucleotid"/>
    <property type="match status" value="1"/>
</dbReference>
<comment type="similarity">
    <text evidence="1">Belongs to the 5'(3')-deoxyribonucleotidase family.</text>
</comment>
<name>A0AAV7ZJP3_9EUKA</name>
<dbReference type="Gene3D" id="3.40.50.1000">
    <property type="entry name" value="HAD superfamily/HAD-like"/>
    <property type="match status" value="1"/>
</dbReference>
<dbReference type="InterPro" id="IPR036412">
    <property type="entry name" value="HAD-like_sf"/>
</dbReference>
<accession>A0AAV7ZJP3</accession>
<organism evidence="5 6">
    <name type="scientific">Anaeramoeba flamelloides</name>
    <dbReference type="NCBI Taxonomy" id="1746091"/>
    <lineage>
        <taxon>Eukaryota</taxon>
        <taxon>Metamonada</taxon>
        <taxon>Anaeramoebidae</taxon>
        <taxon>Anaeramoeba</taxon>
    </lineage>
</organism>
<evidence type="ECO:0000256" key="3">
    <source>
        <dbReference type="ARBA" id="ARBA00022801"/>
    </source>
</evidence>
<dbReference type="PANTHER" id="PTHR12103">
    <property type="entry name" value="5'-NUCLEOTIDASE DOMAIN-CONTAINING"/>
    <property type="match status" value="1"/>
</dbReference>
<keyword evidence="4" id="KW-0460">Magnesium</keyword>
<dbReference type="EMBL" id="JANTQA010000029">
    <property type="protein sequence ID" value="KAJ3441470.1"/>
    <property type="molecule type" value="Genomic_DNA"/>
</dbReference>
<proteinExistence type="inferred from homology"/>
<keyword evidence="3" id="KW-0378">Hydrolase</keyword>
<dbReference type="SUPFAM" id="SSF56784">
    <property type="entry name" value="HAD-like"/>
    <property type="match status" value="1"/>
</dbReference>
<dbReference type="GO" id="GO:0046872">
    <property type="term" value="F:metal ion binding"/>
    <property type="evidence" value="ECO:0007669"/>
    <property type="project" value="UniProtKB-KW"/>
</dbReference>
<keyword evidence="2" id="KW-0479">Metal-binding</keyword>
<dbReference type="AlphaFoldDB" id="A0AAV7ZJP3"/>
<gene>
    <name evidence="5" type="ORF">M0812_13482</name>
</gene>
<evidence type="ECO:0000256" key="2">
    <source>
        <dbReference type="ARBA" id="ARBA00022723"/>
    </source>
</evidence>
<evidence type="ECO:0000256" key="1">
    <source>
        <dbReference type="ARBA" id="ARBA00009589"/>
    </source>
</evidence>
<dbReference type="InterPro" id="IPR008380">
    <property type="entry name" value="HAD-SF_hydro_IG_5-nucl"/>
</dbReference>
<comment type="caution">
    <text evidence="5">The sequence shown here is derived from an EMBL/GenBank/DDBJ whole genome shotgun (WGS) entry which is preliminary data.</text>
</comment>
<reference evidence="5" key="1">
    <citation type="submission" date="2022-08" db="EMBL/GenBank/DDBJ databases">
        <title>Novel sulphate-reducing endosymbionts in the free-living metamonad Anaeramoeba.</title>
        <authorList>
            <person name="Jerlstrom-Hultqvist J."/>
            <person name="Cepicka I."/>
            <person name="Gallot-Lavallee L."/>
            <person name="Salas-Leiva D."/>
            <person name="Curtis B.A."/>
            <person name="Zahonova K."/>
            <person name="Pipaliya S."/>
            <person name="Dacks J."/>
            <person name="Roger A.J."/>
        </authorList>
    </citation>
    <scope>NUCLEOTIDE SEQUENCE</scope>
    <source>
        <strain evidence="5">Busselton2</strain>
    </source>
</reference>
<dbReference type="PANTHER" id="PTHR12103:SF38">
    <property type="entry name" value="5'-NUCLEOTIDASE DOMAIN-CONTAINING PROTEIN 1"/>
    <property type="match status" value="1"/>
</dbReference>
<evidence type="ECO:0000313" key="6">
    <source>
        <dbReference type="Proteomes" id="UP001146793"/>
    </source>
</evidence>
<dbReference type="InterPro" id="IPR023214">
    <property type="entry name" value="HAD_sf"/>
</dbReference>